<dbReference type="Proteomes" id="UP000249447">
    <property type="component" value="Chromosome"/>
</dbReference>
<feature type="transmembrane region" description="Helical" evidence="10">
    <location>
        <begin position="100"/>
        <end position="123"/>
    </location>
</feature>
<dbReference type="PRINTS" id="PR01437">
    <property type="entry name" value="NUOXDRDTASE4"/>
</dbReference>
<reference evidence="12 13" key="1">
    <citation type="submission" date="2018-05" db="EMBL/GenBank/DDBJ databases">
        <title>The complete genome of Lysobacter maris HZ9B, a marine bacterium antagonistic against terrestrial plant pathogens.</title>
        <authorList>
            <person name="Zhang X.-Q."/>
        </authorList>
    </citation>
    <scope>NUCLEOTIDE SEQUENCE [LARGE SCALE GENOMIC DNA]</scope>
    <source>
        <strain evidence="12 13">HZ9B</strain>
    </source>
</reference>
<dbReference type="NCBIfam" id="NF004499">
    <property type="entry name" value="PRK05846.1-3"/>
    <property type="match status" value="1"/>
</dbReference>
<dbReference type="NCBIfam" id="TIGR01972">
    <property type="entry name" value="NDH_I_M"/>
    <property type="match status" value="1"/>
</dbReference>
<protein>
    <recommendedName>
        <fullName evidence="3">NADH-quinone oxidoreductase subunit M</fullName>
    </recommendedName>
    <alternativeName>
        <fullName evidence="7">NADH dehydrogenase I subunit M</fullName>
    </alternativeName>
    <alternativeName>
        <fullName evidence="8">NDH-1 subunit M</fullName>
    </alternativeName>
</protein>
<evidence type="ECO:0000256" key="7">
    <source>
        <dbReference type="ARBA" id="ARBA00031584"/>
    </source>
</evidence>
<evidence type="ECO:0000256" key="6">
    <source>
        <dbReference type="ARBA" id="ARBA00023136"/>
    </source>
</evidence>
<dbReference type="GO" id="GO:0008137">
    <property type="term" value="F:NADH dehydrogenase (ubiquinone) activity"/>
    <property type="evidence" value="ECO:0007669"/>
    <property type="project" value="InterPro"/>
</dbReference>
<comment type="similarity">
    <text evidence="2">Belongs to the complex I subunit 4 family.</text>
</comment>
<dbReference type="PANTHER" id="PTHR43507:SF1">
    <property type="entry name" value="NADH-UBIQUINONE OXIDOREDUCTASE CHAIN 4"/>
    <property type="match status" value="1"/>
</dbReference>
<evidence type="ECO:0000256" key="1">
    <source>
        <dbReference type="ARBA" id="ARBA00004127"/>
    </source>
</evidence>
<sequence length="519" mass="56564">MTTEPLNGLPLDNLPLDNAFPLLSLLIWLPIFGGLATLAFGNERANAARWFASTVALVTLGLSVFLFTGFDMASPTMQFVERHAWIPAYDIQYSLGADGISVALIGLTTLTSLLVLISAWGSVDKRVNQYYAAFLVLEGLMIGVFSALDAMLFYVFFEGMLIPMFIIIGVWGGPRRVYASVKFFLYTFLGSVFMLVGLIYLYLKGGSWQLADMYQLQLNATEQMWLFFAFLAAFAVKVPMFPVHTWLPDAHVEAPTAGSVILAAIMLKIGGYGFLRFTLPIVPDAGQEWAWLVIALSLIAVIYVGLVALVQDDMKKLIAYSSVSHMGFVTIGTFIAFGLVRDFGNYDAARLGLQGAMVQMISHGFVSGAMFTCVGVLYDRMHSRMIKDYGGVANVMPWFAAFVVLFAMANSGLPGTSGFVGEFMVILASFQKHPLIAFAAATTLVIGAAYTLWLVKRTIWGEVGNAHVAELKDINAREAFVLGVFAAGVLLLGVWPKPLTDLMEPSIANLAMQIATSKL</sequence>
<feature type="domain" description="NADH:quinone oxidoreductase/Mrp antiporter transmembrane" evidence="11">
    <location>
        <begin position="147"/>
        <end position="445"/>
    </location>
</feature>
<name>A0A2U9T3I6_9GAMM</name>
<accession>A0A2U9T3I6</accession>
<evidence type="ECO:0000259" key="11">
    <source>
        <dbReference type="Pfam" id="PF00361"/>
    </source>
</evidence>
<dbReference type="EMBL" id="CP029843">
    <property type="protein sequence ID" value="AWV07063.1"/>
    <property type="molecule type" value="Genomic_DNA"/>
</dbReference>
<dbReference type="GO" id="GO:0042773">
    <property type="term" value="P:ATP synthesis coupled electron transport"/>
    <property type="evidence" value="ECO:0007669"/>
    <property type="project" value="InterPro"/>
</dbReference>
<organism evidence="12 13">
    <name type="scientific">Marilutibacter maris</name>
    <dbReference type="NCBI Taxonomy" id="1605891"/>
    <lineage>
        <taxon>Bacteria</taxon>
        <taxon>Pseudomonadati</taxon>
        <taxon>Pseudomonadota</taxon>
        <taxon>Gammaproteobacteria</taxon>
        <taxon>Lysobacterales</taxon>
        <taxon>Lysobacteraceae</taxon>
        <taxon>Marilutibacter</taxon>
    </lineage>
</organism>
<feature type="transmembrane region" description="Helical" evidence="10">
    <location>
        <begin position="433"/>
        <end position="455"/>
    </location>
</feature>
<dbReference type="InterPro" id="IPR003918">
    <property type="entry name" value="NADH_UbQ_OxRdtase"/>
</dbReference>
<proteinExistence type="inferred from homology"/>
<gene>
    <name evidence="12" type="ORF">C9I47_1360</name>
</gene>
<keyword evidence="5 10" id="KW-1133">Transmembrane helix</keyword>
<keyword evidence="6 10" id="KW-0472">Membrane</keyword>
<dbReference type="AlphaFoldDB" id="A0A2U9T3I6"/>
<evidence type="ECO:0000256" key="10">
    <source>
        <dbReference type="SAM" id="Phobius"/>
    </source>
</evidence>
<evidence type="ECO:0000256" key="5">
    <source>
        <dbReference type="ARBA" id="ARBA00022989"/>
    </source>
</evidence>
<feature type="transmembrane region" description="Helical" evidence="10">
    <location>
        <begin position="20"/>
        <end position="40"/>
    </location>
</feature>
<dbReference type="NCBIfam" id="NF004501">
    <property type="entry name" value="PRK05846.1-5"/>
    <property type="match status" value="1"/>
</dbReference>
<evidence type="ECO:0000256" key="4">
    <source>
        <dbReference type="ARBA" id="ARBA00022692"/>
    </source>
</evidence>
<keyword evidence="13" id="KW-1185">Reference proteome</keyword>
<evidence type="ECO:0000256" key="8">
    <source>
        <dbReference type="ARBA" id="ARBA00032798"/>
    </source>
</evidence>
<feature type="transmembrane region" description="Helical" evidence="10">
    <location>
        <begin position="223"/>
        <end position="247"/>
    </location>
</feature>
<evidence type="ECO:0000256" key="9">
    <source>
        <dbReference type="RuleBase" id="RU000320"/>
    </source>
</evidence>
<dbReference type="InterPro" id="IPR010227">
    <property type="entry name" value="NADH_Q_OxRdtase_chainM/4"/>
</dbReference>
<feature type="transmembrane region" description="Helical" evidence="10">
    <location>
        <begin position="47"/>
        <end position="70"/>
    </location>
</feature>
<feature type="transmembrane region" description="Helical" evidence="10">
    <location>
        <begin position="289"/>
        <end position="310"/>
    </location>
</feature>
<evidence type="ECO:0000256" key="2">
    <source>
        <dbReference type="ARBA" id="ARBA00009025"/>
    </source>
</evidence>
<dbReference type="GO" id="GO:0012505">
    <property type="term" value="C:endomembrane system"/>
    <property type="evidence" value="ECO:0007669"/>
    <property type="project" value="UniProtKB-SubCell"/>
</dbReference>
<evidence type="ECO:0000313" key="12">
    <source>
        <dbReference type="EMBL" id="AWV07063.1"/>
    </source>
</evidence>
<dbReference type="GO" id="GO:0048039">
    <property type="term" value="F:ubiquinone binding"/>
    <property type="evidence" value="ECO:0007669"/>
    <property type="project" value="TreeGrafter"/>
</dbReference>
<comment type="subcellular location">
    <subcellularLocation>
        <location evidence="1">Endomembrane system</location>
        <topology evidence="1">Multi-pass membrane protein</topology>
    </subcellularLocation>
    <subcellularLocation>
        <location evidence="9">Membrane</location>
        <topology evidence="9">Multi-pass membrane protein</topology>
    </subcellularLocation>
</comment>
<dbReference type="Pfam" id="PF00361">
    <property type="entry name" value="Proton_antipo_M"/>
    <property type="match status" value="1"/>
</dbReference>
<dbReference type="GO" id="GO:0003954">
    <property type="term" value="F:NADH dehydrogenase activity"/>
    <property type="evidence" value="ECO:0007669"/>
    <property type="project" value="TreeGrafter"/>
</dbReference>
<feature type="transmembrane region" description="Helical" evidence="10">
    <location>
        <begin position="360"/>
        <end position="378"/>
    </location>
</feature>
<feature type="transmembrane region" description="Helical" evidence="10">
    <location>
        <begin position="390"/>
        <end position="413"/>
    </location>
</feature>
<dbReference type="GO" id="GO:0016020">
    <property type="term" value="C:membrane"/>
    <property type="evidence" value="ECO:0007669"/>
    <property type="project" value="UniProtKB-SubCell"/>
</dbReference>
<keyword evidence="4 9" id="KW-0812">Transmembrane</keyword>
<feature type="transmembrane region" description="Helical" evidence="10">
    <location>
        <begin position="317"/>
        <end position="340"/>
    </location>
</feature>
<keyword evidence="12" id="KW-0830">Ubiquinone</keyword>
<dbReference type="PANTHER" id="PTHR43507">
    <property type="entry name" value="NADH-UBIQUINONE OXIDOREDUCTASE CHAIN 4"/>
    <property type="match status" value="1"/>
</dbReference>
<dbReference type="InterPro" id="IPR001750">
    <property type="entry name" value="ND/Mrp_TM"/>
</dbReference>
<feature type="transmembrane region" description="Helical" evidence="10">
    <location>
        <begin position="183"/>
        <end position="203"/>
    </location>
</feature>
<feature type="transmembrane region" description="Helical" evidence="10">
    <location>
        <begin position="154"/>
        <end position="171"/>
    </location>
</feature>
<dbReference type="KEGG" id="lmb:C9I47_1360"/>
<feature type="transmembrane region" description="Helical" evidence="10">
    <location>
        <begin position="130"/>
        <end position="148"/>
    </location>
</feature>
<feature type="transmembrane region" description="Helical" evidence="10">
    <location>
        <begin position="259"/>
        <end position="277"/>
    </location>
</feature>
<feature type="transmembrane region" description="Helical" evidence="10">
    <location>
        <begin position="476"/>
        <end position="495"/>
    </location>
</feature>
<evidence type="ECO:0000256" key="3">
    <source>
        <dbReference type="ARBA" id="ARBA00019906"/>
    </source>
</evidence>
<evidence type="ECO:0000313" key="13">
    <source>
        <dbReference type="Proteomes" id="UP000249447"/>
    </source>
</evidence>
<dbReference type="GO" id="GO:0015990">
    <property type="term" value="P:electron transport coupled proton transport"/>
    <property type="evidence" value="ECO:0007669"/>
    <property type="project" value="TreeGrafter"/>
</dbReference>